<evidence type="ECO:0000313" key="3">
    <source>
        <dbReference type="Proteomes" id="UP001529338"/>
    </source>
</evidence>
<dbReference type="Proteomes" id="UP001529338">
    <property type="component" value="Unassembled WGS sequence"/>
</dbReference>
<reference evidence="2 3" key="1">
    <citation type="submission" date="2023-06" db="EMBL/GenBank/DDBJ databases">
        <title>Cellulomonas sp. MW4 Whole genome sequence.</title>
        <authorList>
            <person name="Park S."/>
        </authorList>
    </citation>
    <scope>NUCLEOTIDE SEQUENCE [LARGE SCALE GENOMIC DNA]</scope>
    <source>
        <strain evidence="2 3">MW4</strain>
    </source>
</reference>
<sequence length="115" mass="11341">MSRWTADLPDAVHVGVGQVVALPLDAGASGAGNRWSAGSDGEAVAVEVLVAPPGPPAPAAPPAPPAPDAPPSSSAASETLLVTGVAAGRAVVRLRLGRSWETEPLATHDLTVEVG</sequence>
<comment type="caution">
    <text evidence="2">The sequence shown here is derived from an EMBL/GenBank/DDBJ whole genome shotgun (WGS) entry which is preliminary data.</text>
</comment>
<feature type="region of interest" description="Disordered" evidence="1">
    <location>
        <begin position="51"/>
        <end position="80"/>
    </location>
</feature>
<dbReference type="EMBL" id="JAUCGQ010000002">
    <property type="protein sequence ID" value="MDM7855888.1"/>
    <property type="molecule type" value="Genomic_DNA"/>
</dbReference>
<evidence type="ECO:0000313" key="2">
    <source>
        <dbReference type="EMBL" id="MDM7855888.1"/>
    </source>
</evidence>
<organism evidence="2 3">
    <name type="scientific">Cellulomonas alba</name>
    <dbReference type="NCBI Taxonomy" id="3053467"/>
    <lineage>
        <taxon>Bacteria</taxon>
        <taxon>Bacillati</taxon>
        <taxon>Actinomycetota</taxon>
        <taxon>Actinomycetes</taxon>
        <taxon>Micrococcales</taxon>
        <taxon>Cellulomonadaceae</taxon>
        <taxon>Cellulomonas</taxon>
    </lineage>
</organism>
<feature type="compositionally biased region" description="Low complexity" evidence="1">
    <location>
        <begin position="71"/>
        <end position="80"/>
    </location>
</feature>
<accession>A0ABT7SI92</accession>
<protein>
    <recommendedName>
        <fullName evidence="4">Proteinase inhibitor I42 chagasin domain-containing protein</fullName>
    </recommendedName>
</protein>
<gene>
    <name evidence="2" type="ORF">QRT04_13185</name>
</gene>
<dbReference type="RefSeq" id="WP_289455923.1">
    <property type="nucleotide sequence ID" value="NZ_JAUCGQ010000002.1"/>
</dbReference>
<feature type="compositionally biased region" description="Pro residues" evidence="1">
    <location>
        <begin position="52"/>
        <end position="70"/>
    </location>
</feature>
<evidence type="ECO:0000256" key="1">
    <source>
        <dbReference type="SAM" id="MobiDB-lite"/>
    </source>
</evidence>
<evidence type="ECO:0008006" key="4">
    <source>
        <dbReference type="Google" id="ProtNLM"/>
    </source>
</evidence>
<name>A0ABT7SI92_9CELL</name>
<proteinExistence type="predicted"/>
<keyword evidence="3" id="KW-1185">Reference proteome</keyword>